<evidence type="ECO:0000313" key="8">
    <source>
        <dbReference type="Proteomes" id="UP000321518"/>
    </source>
</evidence>
<dbReference type="Pfam" id="PF04568">
    <property type="entry name" value="IATP"/>
    <property type="match status" value="1"/>
</dbReference>
<evidence type="ECO:0000259" key="6">
    <source>
        <dbReference type="PROSITE" id="PS50234"/>
    </source>
</evidence>
<dbReference type="InterPro" id="IPR002035">
    <property type="entry name" value="VWF_A"/>
</dbReference>
<dbReference type="AlphaFoldDB" id="A0A511KMA4"/>
<dbReference type="PANTHER" id="PTHR34706">
    <property type="entry name" value="SLR1338 PROTEIN"/>
    <property type="match status" value="1"/>
</dbReference>
<evidence type="ECO:0000256" key="1">
    <source>
        <dbReference type="ARBA" id="ARBA00004173"/>
    </source>
</evidence>
<feature type="compositionally biased region" description="Basic and acidic residues" evidence="5">
    <location>
        <begin position="46"/>
        <end position="57"/>
    </location>
</feature>
<dbReference type="Gene3D" id="3.40.50.410">
    <property type="entry name" value="von Willebrand factor, type A domain"/>
    <property type="match status" value="1"/>
</dbReference>
<protein>
    <submittedName>
        <fullName evidence="7">von Willebrand factor, type A domain containing protein</fullName>
    </submittedName>
</protein>
<dbReference type="Gene3D" id="1.20.5.500">
    <property type="entry name" value="Single helix bin"/>
    <property type="match status" value="1"/>
</dbReference>
<accession>A0A511KMA4</accession>
<comment type="subcellular location">
    <subcellularLocation>
        <location evidence="1">Mitochondrion</location>
    </subcellularLocation>
</comment>
<organism evidence="7 8">
    <name type="scientific">Rhodotorula toruloides</name>
    <name type="common">Yeast</name>
    <name type="synonym">Rhodosporidium toruloides</name>
    <dbReference type="NCBI Taxonomy" id="5286"/>
    <lineage>
        <taxon>Eukaryota</taxon>
        <taxon>Fungi</taxon>
        <taxon>Dikarya</taxon>
        <taxon>Basidiomycota</taxon>
        <taxon>Pucciniomycotina</taxon>
        <taxon>Microbotryomycetes</taxon>
        <taxon>Sporidiobolales</taxon>
        <taxon>Sporidiobolaceae</taxon>
        <taxon>Rhodotorula</taxon>
    </lineage>
</organism>
<evidence type="ECO:0000256" key="2">
    <source>
        <dbReference type="ARBA" id="ARBA00010901"/>
    </source>
</evidence>
<comment type="caution">
    <text evidence="7">The sequence shown here is derived from an EMBL/GenBank/DDBJ whole genome shotgun (WGS) entry which is preliminary data.</text>
</comment>
<feature type="compositionally biased region" description="Gly residues" evidence="5">
    <location>
        <begin position="259"/>
        <end position="268"/>
    </location>
</feature>
<feature type="compositionally biased region" description="Gly residues" evidence="5">
    <location>
        <begin position="183"/>
        <end position="218"/>
    </location>
</feature>
<dbReference type="PROSITE" id="PS50234">
    <property type="entry name" value="VWFA"/>
    <property type="match status" value="1"/>
</dbReference>
<gene>
    <name evidence="7" type="ORF">Rt10032_c15g5517</name>
</gene>
<keyword evidence="4" id="KW-0175">Coiled coil</keyword>
<reference evidence="7 8" key="1">
    <citation type="submission" date="2019-07" db="EMBL/GenBank/DDBJ databases">
        <title>Rhodotorula toruloides NBRC10032 genome sequencing.</title>
        <authorList>
            <person name="Shida Y."/>
            <person name="Takaku H."/>
            <person name="Ogasawara W."/>
            <person name="Mori K."/>
        </authorList>
    </citation>
    <scope>NUCLEOTIDE SEQUENCE [LARGE SCALE GENOMIC DNA]</scope>
    <source>
        <strain evidence="7 8">NBRC10032</strain>
    </source>
</reference>
<proteinExistence type="inferred from homology"/>
<dbReference type="SUPFAM" id="SSF53300">
    <property type="entry name" value="vWA-like"/>
    <property type="match status" value="1"/>
</dbReference>
<feature type="domain" description="VWFA" evidence="6">
    <location>
        <begin position="334"/>
        <end position="531"/>
    </location>
</feature>
<keyword evidence="3" id="KW-0496">Mitochondrion</keyword>
<evidence type="ECO:0000256" key="3">
    <source>
        <dbReference type="ARBA" id="ARBA00023128"/>
    </source>
</evidence>
<dbReference type="GO" id="GO:0042030">
    <property type="term" value="F:ATPase inhibitor activity"/>
    <property type="evidence" value="ECO:0007669"/>
    <property type="project" value="InterPro"/>
</dbReference>
<dbReference type="GO" id="GO:0005739">
    <property type="term" value="C:mitochondrion"/>
    <property type="evidence" value="ECO:0007669"/>
    <property type="project" value="UniProtKB-SubCell"/>
</dbReference>
<comment type="similarity">
    <text evidence="2">Belongs to the ATPase inhibitor family.</text>
</comment>
<dbReference type="EMBL" id="BJWK01000015">
    <property type="protein sequence ID" value="GEM11500.1"/>
    <property type="molecule type" value="Genomic_DNA"/>
</dbReference>
<evidence type="ECO:0000313" key="7">
    <source>
        <dbReference type="EMBL" id="GEM11500.1"/>
    </source>
</evidence>
<sequence length="556" mass="58139">MLSTMLTTATRTLPAARIALAHRALSVSSAVHSEGMPSGHSQSSFNKREKAQEEAYVRDAEREKLKALRKSIAASKAHLEELESQHRDLEASIKSGEKAAPQLASKLAAAQAAGHAATPGYGGGAAGSPYPPAQASGAYGSAQPAYGQYQAPPQSYGQPAPPIPSNRPQGQGLPYPGAPAAQGGPGYGQPQQGGYGGAPGGGGGGGGYGQPMGLGQQGYGQPQQPPYGGQPGYPQQQSYGAPPPQQGTYGAAPPQQGHMMGGGTGGGPASNPQVVATILRNCVQDQHIESFYPPSSLDALAHRIAQSGALNRIANEWRIPMEVAMDLAKLALFDTVLLVDDSGSMAFEENGSRIDDAKLVVSRVATAATFFDTDGISVYFLNSKTVGNNVTNEQQAQQLLGGIKFSGLTPLGTSLEQKILQPLLVGPARQGSLRKPLLVVCVTDGAPGGEDRHTIVRAITRAKRELAQTRFGPDALSVQLAQIGNDLGARQFLGEIDSHPEVGGLVDVTSNYELEADDFQKTTGQELTPELWLVKLMLGPIDSSYDLKDENSGRRH</sequence>
<dbReference type="PANTHER" id="PTHR34706:SF2">
    <property type="entry name" value="RFEF"/>
    <property type="match status" value="1"/>
</dbReference>
<dbReference type="OrthoDB" id="2142040at2759"/>
<dbReference type="Proteomes" id="UP000321518">
    <property type="component" value="Unassembled WGS sequence"/>
</dbReference>
<evidence type="ECO:0000256" key="5">
    <source>
        <dbReference type="SAM" id="MobiDB-lite"/>
    </source>
</evidence>
<feature type="compositionally biased region" description="Low complexity" evidence="5">
    <location>
        <begin position="168"/>
        <end position="182"/>
    </location>
</feature>
<feature type="region of interest" description="Disordered" evidence="5">
    <location>
        <begin position="31"/>
        <end position="57"/>
    </location>
</feature>
<feature type="region of interest" description="Disordered" evidence="5">
    <location>
        <begin position="136"/>
        <end position="271"/>
    </location>
</feature>
<evidence type="ECO:0000256" key="4">
    <source>
        <dbReference type="SAM" id="Coils"/>
    </source>
</evidence>
<dbReference type="InterPro" id="IPR036465">
    <property type="entry name" value="vWFA_dom_sf"/>
</dbReference>
<feature type="compositionally biased region" description="Low complexity" evidence="5">
    <location>
        <begin position="136"/>
        <end position="158"/>
    </location>
</feature>
<name>A0A511KMA4_RHOTO</name>
<feature type="coiled-coil region" evidence="4">
    <location>
        <begin position="65"/>
        <end position="99"/>
    </location>
</feature>
<dbReference type="InterPro" id="IPR007648">
    <property type="entry name" value="ATPase_inhibitor_mt"/>
</dbReference>